<dbReference type="SUPFAM" id="SSF56752">
    <property type="entry name" value="D-aminoacid aminotransferase-like PLP-dependent enzymes"/>
    <property type="match status" value="1"/>
</dbReference>
<organism evidence="1 2">
    <name type="scientific">Spizellomyces punctatus (strain DAOM BR117)</name>
    <dbReference type="NCBI Taxonomy" id="645134"/>
    <lineage>
        <taxon>Eukaryota</taxon>
        <taxon>Fungi</taxon>
        <taxon>Fungi incertae sedis</taxon>
        <taxon>Chytridiomycota</taxon>
        <taxon>Chytridiomycota incertae sedis</taxon>
        <taxon>Chytridiomycetes</taxon>
        <taxon>Spizellomycetales</taxon>
        <taxon>Spizellomycetaceae</taxon>
        <taxon>Spizellomyces</taxon>
    </lineage>
</organism>
<dbReference type="OMA" id="WEGCFLT"/>
<dbReference type="GO" id="GO:0003824">
    <property type="term" value="F:catalytic activity"/>
    <property type="evidence" value="ECO:0007669"/>
    <property type="project" value="InterPro"/>
</dbReference>
<dbReference type="InParanoid" id="A0A0L0HHL4"/>
<keyword evidence="2" id="KW-1185">Reference proteome</keyword>
<protein>
    <submittedName>
        <fullName evidence="1">Uncharacterized protein</fullName>
    </submittedName>
</protein>
<dbReference type="EMBL" id="KQ257456">
    <property type="protein sequence ID" value="KND00355.1"/>
    <property type="molecule type" value="Genomic_DNA"/>
</dbReference>
<dbReference type="VEuPathDB" id="FungiDB:SPPG_04679"/>
<dbReference type="OrthoDB" id="59470at2759"/>
<evidence type="ECO:0000313" key="1">
    <source>
        <dbReference type="EMBL" id="KND00355.1"/>
    </source>
</evidence>
<name>A0A0L0HHL4_SPIPD</name>
<gene>
    <name evidence="1" type="ORF">SPPG_04679</name>
</gene>
<dbReference type="GeneID" id="27688113"/>
<dbReference type="Gene3D" id="3.20.10.10">
    <property type="entry name" value="D-amino Acid Aminotransferase, subunit A, domain 2"/>
    <property type="match status" value="1"/>
</dbReference>
<dbReference type="RefSeq" id="XP_016608394.1">
    <property type="nucleotide sequence ID" value="XM_016752911.1"/>
</dbReference>
<evidence type="ECO:0000313" key="2">
    <source>
        <dbReference type="Proteomes" id="UP000053201"/>
    </source>
</evidence>
<proteinExistence type="predicted"/>
<dbReference type="PANTHER" id="PTHR47703:SF2">
    <property type="entry name" value="D-AMINOACID AMINOTRANSFERASE-LIKE PLP-DEPENDENT ENZYMES SUPERFAMILY PROTEIN"/>
    <property type="match status" value="1"/>
</dbReference>
<dbReference type="Proteomes" id="UP000053201">
    <property type="component" value="Unassembled WGS sequence"/>
</dbReference>
<accession>A0A0L0HHL4</accession>
<dbReference type="AlphaFoldDB" id="A0A0L0HHL4"/>
<dbReference type="PANTHER" id="PTHR47703">
    <property type="entry name" value="D-AMINOACID AMINOTRANSFERASE-LIKE PLP-DEPENDENT ENZYMES SUPERFAMILY PROTEIN"/>
    <property type="match status" value="1"/>
</dbReference>
<dbReference type="eggNOG" id="ENOG502QREQ">
    <property type="taxonomic scope" value="Eukaryota"/>
</dbReference>
<sequence length="371" mass="40426">MSSGESAKLWKAVVVELKPGVTGEQCEAALSLNLPIFTTRFTNDTAKGFLLQYPPGAYTAGRTLNTVYLLDLPAHLSRLCSSVSDIKFTIPPPEDDVDSGQIVTCPVVTGESEPAEPAVVVEAMSPFRNPEELPKFVVPLMKKALAEWLASSASRVVGQIEAKVTVLITYSPKEGAKLVAHCDELIQPKAEKTDVIVYGMPRKNATAKDSRWVADRSALEKYLSPTINEVILTDPHLNIYEGLTSNFCAVLADTSSGGKPYVACAPLEYVLLGTILRMVRHVCEQESIEFRFEFPKASEAATWLGAFITSTSRAVLPIRAIHLNDGSPPIELPSTCETIDIIKRGLRKEMLDRASPLVTLDDIDQIKRGAV</sequence>
<reference evidence="1 2" key="1">
    <citation type="submission" date="2009-08" db="EMBL/GenBank/DDBJ databases">
        <title>The Genome Sequence of Spizellomyces punctatus strain DAOM BR117.</title>
        <authorList>
            <consortium name="The Broad Institute Genome Sequencing Platform"/>
            <person name="Russ C."/>
            <person name="Cuomo C."/>
            <person name="Shea T."/>
            <person name="Young S.K."/>
            <person name="Zeng Q."/>
            <person name="Koehrsen M."/>
            <person name="Haas B."/>
            <person name="Borodovsky M."/>
            <person name="Guigo R."/>
            <person name="Alvarado L."/>
            <person name="Berlin A."/>
            <person name="Bochicchio J."/>
            <person name="Borenstein D."/>
            <person name="Chapman S."/>
            <person name="Chen Z."/>
            <person name="Engels R."/>
            <person name="Freedman E."/>
            <person name="Gellesch M."/>
            <person name="Goldberg J."/>
            <person name="Griggs A."/>
            <person name="Gujja S."/>
            <person name="Heiman D."/>
            <person name="Hepburn T."/>
            <person name="Howarth C."/>
            <person name="Jen D."/>
            <person name="Larson L."/>
            <person name="Lewis B."/>
            <person name="Mehta T."/>
            <person name="Park D."/>
            <person name="Pearson M."/>
            <person name="Roberts A."/>
            <person name="Saif S."/>
            <person name="Shenoy N."/>
            <person name="Sisk P."/>
            <person name="Stolte C."/>
            <person name="Sykes S."/>
            <person name="Thomson T."/>
            <person name="Walk T."/>
            <person name="White J."/>
            <person name="Yandava C."/>
            <person name="Burger G."/>
            <person name="Gray M.W."/>
            <person name="Holland P.W.H."/>
            <person name="King N."/>
            <person name="Lang F.B.F."/>
            <person name="Roger A.J."/>
            <person name="Ruiz-Trillo I."/>
            <person name="Lander E."/>
            <person name="Nusbaum C."/>
        </authorList>
    </citation>
    <scope>NUCLEOTIDE SEQUENCE [LARGE SCALE GENOMIC DNA]</scope>
    <source>
        <strain evidence="1 2">DAOM BR117</strain>
    </source>
</reference>
<dbReference type="Pfam" id="PF01063">
    <property type="entry name" value="Aminotran_4"/>
    <property type="match status" value="1"/>
</dbReference>
<dbReference type="InterPro" id="IPR043132">
    <property type="entry name" value="BCAT-like_C"/>
</dbReference>
<dbReference type="InterPro" id="IPR001544">
    <property type="entry name" value="Aminotrans_IV"/>
</dbReference>
<dbReference type="InterPro" id="IPR036038">
    <property type="entry name" value="Aminotransferase-like"/>
</dbReference>